<organism evidence="1 2">
    <name type="scientific">Periplaneta americana</name>
    <name type="common">American cockroach</name>
    <name type="synonym">Blatta americana</name>
    <dbReference type="NCBI Taxonomy" id="6978"/>
    <lineage>
        <taxon>Eukaryota</taxon>
        <taxon>Metazoa</taxon>
        <taxon>Ecdysozoa</taxon>
        <taxon>Arthropoda</taxon>
        <taxon>Hexapoda</taxon>
        <taxon>Insecta</taxon>
        <taxon>Pterygota</taxon>
        <taxon>Neoptera</taxon>
        <taxon>Polyneoptera</taxon>
        <taxon>Dictyoptera</taxon>
        <taxon>Blattodea</taxon>
        <taxon>Blattoidea</taxon>
        <taxon>Blattidae</taxon>
        <taxon>Blattinae</taxon>
        <taxon>Periplaneta</taxon>
    </lineage>
</organism>
<sequence>MAGLCEGGNEPPGSLKASKYQNCYSSRFRLCCFASRHDVNRTSNCTVRYAGSLIGCKVVDLKRLNFCCALFYSFLYAFDVTYPHPLYALPLYSVRRYADFPLNCSIGSEVSKPGHYFQEFDTRAVNGLGGLTFGFRKTASAVMKPEEEEEEEEEEEIPFSFNMPTLYYLLYVSLNYCNQ</sequence>
<reference evidence="1 2" key="1">
    <citation type="journal article" date="2022" name="Allergy">
        <title>Genome assembly and annotation of Periplaneta americana reveal a comprehensive cockroach allergen profile.</title>
        <authorList>
            <person name="Wang L."/>
            <person name="Xiong Q."/>
            <person name="Saelim N."/>
            <person name="Wang L."/>
            <person name="Nong W."/>
            <person name="Wan A.T."/>
            <person name="Shi M."/>
            <person name="Liu X."/>
            <person name="Cao Q."/>
            <person name="Hui J.H.L."/>
            <person name="Sookrung N."/>
            <person name="Leung T.F."/>
            <person name="Tungtrongchitr A."/>
            <person name="Tsui S.K.W."/>
        </authorList>
    </citation>
    <scope>NUCLEOTIDE SEQUENCE [LARGE SCALE GENOMIC DNA]</scope>
    <source>
        <strain evidence="1">PWHHKU_190912</strain>
    </source>
</reference>
<evidence type="ECO:0000313" key="2">
    <source>
        <dbReference type="Proteomes" id="UP001148838"/>
    </source>
</evidence>
<dbReference type="Proteomes" id="UP001148838">
    <property type="component" value="Unassembled WGS sequence"/>
</dbReference>
<gene>
    <name evidence="1" type="ORF">ANN_08049</name>
</gene>
<dbReference type="EMBL" id="JAJSOF020000017">
    <property type="protein sequence ID" value="KAJ4439919.1"/>
    <property type="molecule type" value="Genomic_DNA"/>
</dbReference>
<proteinExistence type="predicted"/>
<accession>A0ABQ8T0D7</accession>
<keyword evidence="2" id="KW-1185">Reference proteome</keyword>
<name>A0ABQ8T0D7_PERAM</name>
<comment type="caution">
    <text evidence="1">The sequence shown here is derived from an EMBL/GenBank/DDBJ whole genome shotgun (WGS) entry which is preliminary data.</text>
</comment>
<evidence type="ECO:0000313" key="1">
    <source>
        <dbReference type="EMBL" id="KAJ4439919.1"/>
    </source>
</evidence>
<protein>
    <submittedName>
        <fullName evidence="1">Uncharacterized protein</fullName>
    </submittedName>
</protein>